<gene>
    <name evidence="7" type="ORF">BRLA_c009680</name>
</gene>
<evidence type="ECO:0000256" key="2">
    <source>
        <dbReference type="ARBA" id="ARBA00022692"/>
    </source>
</evidence>
<dbReference type="PANTHER" id="PTHR21016:SF25">
    <property type="entry name" value="TM2 DOMAIN-CONTAINING PROTEIN DDB_G0277895-RELATED"/>
    <property type="match status" value="1"/>
</dbReference>
<protein>
    <submittedName>
        <fullName evidence="7">Putative membrane protein</fullName>
    </submittedName>
</protein>
<keyword evidence="8" id="KW-1185">Reference proteome</keyword>
<evidence type="ECO:0000313" key="8">
    <source>
        <dbReference type="Proteomes" id="UP000005850"/>
    </source>
</evidence>
<organism evidence="7 8">
    <name type="scientific">Brevibacillus laterosporus LMG 15441</name>
    <dbReference type="NCBI Taxonomy" id="1042163"/>
    <lineage>
        <taxon>Bacteria</taxon>
        <taxon>Bacillati</taxon>
        <taxon>Bacillota</taxon>
        <taxon>Bacilli</taxon>
        <taxon>Bacillales</taxon>
        <taxon>Paenibacillaceae</taxon>
        <taxon>Brevibacillus</taxon>
    </lineage>
</organism>
<proteinExistence type="predicted"/>
<dbReference type="InterPro" id="IPR050932">
    <property type="entry name" value="TM2D1-3-like"/>
</dbReference>
<keyword evidence="4 5" id="KW-0472">Membrane</keyword>
<dbReference type="GO" id="GO:0016020">
    <property type="term" value="C:membrane"/>
    <property type="evidence" value="ECO:0007669"/>
    <property type="project" value="UniProtKB-SubCell"/>
</dbReference>
<evidence type="ECO:0000313" key="7">
    <source>
        <dbReference type="EMBL" id="AIG25308.1"/>
    </source>
</evidence>
<dbReference type="Pfam" id="PF05154">
    <property type="entry name" value="TM2"/>
    <property type="match status" value="1"/>
</dbReference>
<evidence type="ECO:0000256" key="5">
    <source>
        <dbReference type="SAM" id="Phobius"/>
    </source>
</evidence>
<dbReference type="PANTHER" id="PTHR21016">
    <property type="entry name" value="BETA-AMYLOID BINDING PROTEIN-RELATED"/>
    <property type="match status" value="1"/>
</dbReference>
<sequence>MDNLTARRSLTTNQQLMVNAEFEKRKKSKLITYLLWIFLGIFGGHRFYSGDNGIAIGMLVVCVISWFLMFIPITVWAIIDVFLIGKRIDKLNEQLETTIIQKVKMIHIVTTT</sequence>
<keyword evidence="3 5" id="KW-1133">Transmembrane helix</keyword>
<reference evidence="7 8" key="1">
    <citation type="journal article" date="2011" name="J. Bacteriol.">
        <title>Genome sequence of Brevibacillus laterosporus LMG 15441, a pathogen of invertebrates.</title>
        <authorList>
            <person name="Djukic M."/>
            <person name="Poehlein A."/>
            <person name="Thurmer A."/>
            <person name="Daniel R."/>
        </authorList>
    </citation>
    <scope>NUCLEOTIDE SEQUENCE [LARGE SCALE GENOMIC DNA]</scope>
    <source>
        <strain evidence="7 8">LMG 15441</strain>
    </source>
</reference>
<dbReference type="InterPro" id="IPR007829">
    <property type="entry name" value="TM2"/>
</dbReference>
<evidence type="ECO:0000259" key="6">
    <source>
        <dbReference type="Pfam" id="PF05154"/>
    </source>
</evidence>
<evidence type="ECO:0000256" key="1">
    <source>
        <dbReference type="ARBA" id="ARBA00004141"/>
    </source>
</evidence>
<dbReference type="Proteomes" id="UP000005850">
    <property type="component" value="Chromosome"/>
</dbReference>
<dbReference type="STRING" id="1042163.BRLA_c009680"/>
<dbReference type="EMBL" id="CP007806">
    <property type="protein sequence ID" value="AIG25308.1"/>
    <property type="molecule type" value="Genomic_DNA"/>
</dbReference>
<dbReference type="HOGENOM" id="CLU_081297_9_0_9"/>
<dbReference type="KEGG" id="blr:BRLA_c009680"/>
<feature type="transmembrane region" description="Helical" evidence="5">
    <location>
        <begin position="30"/>
        <end position="48"/>
    </location>
</feature>
<dbReference type="AlphaFoldDB" id="A0A075R279"/>
<comment type="subcellular location">
    <subcellularLocation>
        <location evidence="1">Membrane</location>
        <topology evidence="1">Multi-pass membrane protein</topology>
    </subcellularLocation>
</comment>
<feature type="transmembrane region" description="Helical" evidence="5">
    <location>
        <begin position="54"/>
        <end position="84"/>
    </location>
</feature>
<feature type="domain" description="TM2" evidence="6">
    <location>
        <begin position="26"/>
        <end position="82"/>
    </location>
</feature>
<accession>A0A075R279</accession>
<dbReference type="RefSeq" id="WP_003335178.1">
    <property type="nucleotide sequence ID" value="NZ_CP007806.1"/>
</dbReference>
<keyword evidence="2 5" id="KW-0812">Transmembrane</keyword>
<evidence type="ECO:0000256" key="3">
    <source>
        <dbReference type="ARBA" id="ARBA00022989"/>
    </source>
</evidence>
<name>A0A075R279_BRELA</name>
<evidence type="ECO:0000256" key="4">
    <source>
        <dbReference type="ARBA" id="ARBA00023136"/>
    </source>
</evidence>
<dbReference type="eggNOG" id="COG2314">
    <property type="taxonomic scope" value="Bacteria"/>
</dbReference>